<dbReference type="EMBL" id="VUMH01000001">
    <property type="protein sequence ID" value="MSS26763.1"/>
    <property type="molecule type" value="Genomic_DNA"/>
</dbReference>
<dbReference type="InterPro" id="IPR011990">
    <property type="entry name" value="TPR-like_helical_dom_sf"/>
</dbReference>
<dbReference type="RefSeq" id="WP_154508509.1">
    <property type="nucleotide sequence ID" value="NZ_VUMH01000001.1"/>
</dbReference>
<keyword evidence="2" id="KW-1185">Reference proteome</keyword>
<accession>A0A6L5XHV1</accession>
<dbReference type="AlphaFoldDB" id="A0A6L5XHV1"/>
<dbReference type="Pfam" id="PF14559">
    <property type="entry name" value="TPR_19"/>
    <property type="match status" value="1"/>
</dbReference>
<sequence>MPRHTHPFLLWAILFSLLFYCGQGQAAAALPVLGLALDQSRAQAKTLLNKGRHEEAYQLYMRLLREEPDNDETNYGLALAASRTKRYPQALLAFERLTDRYPANADLRRFLADIYLRLDDKEAARRELNLARQYDPTLTDTRITRILERMENAQALFQAHGRVSGGIMYDSNANQGPASERMSLGIFDNVSVHGVKAVDSWGSYLNGMLDMGWRMSEDSPWWLVSDIAFFKRWNGNPKLLTNNEFAWGRASLGLRHTSSKTLAGLRFKAEMADQNLDQRVRVLGPEATFVWAALPNLQFITRAALEKRVYSMDIGRDGTYWWVGEYLRVLLGASGHEMTLGLRSLGSAVDVADYSYNGLEASLRLRLKVTDKFHLLPFASVRRENYYGPPTVLELDDRRDTVLHTGLFAIYNLTANLQAEAGVQYVDTRSSSPLYSYQQHTFNMGLAWTF</sequence>
<gene>
    <name evidence="1" type="ORF">FYJ44_01625</name>
</gene>
<comment type="caution">
    <text evidence="1">The sequence shown here is derived from an EMBL/GenBank/DDBJ whole genome shotgun (WGS) entry which is preliminary data.</text>
</comment>
<dbReference type="InterPro" id="IPR019734">
    <property type="entry name" value="TPR_rpt"/>
</dbReference>
<dbReference type="Proteomes" id="UP000477488">
    <property type="component" value="Unassembled WGS sequence"/>
</dbReference>
<organism evidence="1 2">
    <name type="scientific">Desulfovibrio porci</name>
    <dbReference type="NCBI Taxonomy" id="2605782"/>
    <lineage>
        <taxon>Bacteria</taxon>
        <taxon>Pseudomonadati</taxon>
        <taxon>Thermodesulfobacteriota</taxon>
        <taxon>Desulfovibrionia</taxon>
        <taxon>Desulfovibrionales</taxon>
        <taxon>Desulfovibrionaceae</taxon>
        <taxon>Desulfovibrio</taxon>
    </lineage>
</organism>
<evidence type="ECO:0000313" key="2">
    <source>
        <dbReference type="Proteomes" id="UP000477488"/>
    </source>
</evidence>
<dbReference type="SUPFAM" id="SSF48452">
    <property type="entry name" value="TPR-like"/>
    <property type="match status" value="1"/>
</dbReference>
<dbReference type="SMART" id="SM00028">
    <property type="entry name" value="TPR"/>
    <property type="match status" value="3"/>
</dbReference>
<name>A0A6L5XHV1_9BACT</name>
<reference evidence="1 2" key="1">
    <citation type="submission" date="2019-09" db="EMBL/GenBank/DDBJ databases">
        <title>In-depth cultivation of the pig gut microbiome towards novel bacterial diversity and tailored functional studies.</title>
        <authorList>
            <person name="Wylensek D."/>
            <person name="Hitch T.C.A."/>
            <person name="Clavel T."/>
        </authorList>
    </citation>
    <scope>NUCLEOTIDE SEQUENCE [LARGE SCALE GENOMIC DNA]</scope>
    <source>
        <strain evidence="1 2">PG-178-WT-4</strain>
    </source>
</reference>
<proteinExistence type="predicted"/>
<evidence type="ECO:0000313" key="1">
    <source>
        <dbReference type="EMBL" id="MSS26763.1"/>
    </source>
</evidence>
<protein>
    <submittedName>
        <fullName evidence="1">Tetratricopeptide repeat protein</fullName>
    </submittedName>
</protein>
<dbReference type="Gene3D" id="1.25.40.10">
    <property type="entry name" value="Tetratricopeptide repeat domain"/>
    <property type="match status" value="1"/>
</dbReference>